<keyword evidence="3" id="KW-0804">Transcription</keyword>
<dbReference type="PANTHER" id="PTHR34580">
    <property type="match status" value="1"/>
</dbReference>
<dbReference type="SUPFAM" id="SSF46785">
    <property type="entry name" value="Winged helix' DNA-binding domain"/>
    <property type="match status" value="1"/>
</dbReference>
<keyword evidence="6" id="KW-1185">Reference proteome</keyword>
<dbReference type="InterPro" id="IPR028349">
    <property type="entry name" value="PafC-like"/>
</dbReference>
<dbReference type="InterPro" id="IPR051534">
    <property type="entry name" value="CBASS_pafABC_assoc_protein"/>
</dbReference>
<keyword evidence="1" id="KW-0805">Transcription regulation</keyword>
<dbReference type="GO" id="GO:0003677">
    <property type="term" value="F:DNA binding"/>
    <property type="evidence" value="ECO:0007669"/>
    <property type="project" value="UniProtKB-KW"/>
</dbReference>
<dbReference type="InterPro" id="IPR018356">
    <property type="entry name" value="Tscrpt_reg_HTH_DeoR_CS"/>
</dbReference>
<dbReference type="RefSeq" id="WP_101468031.1">
    <property type="nucleotide sequence ID" value="NZ_PJMW01000002.1"/>
</dbReference>
<evidence type="ECO:0000313" key="5">
    <source>
        <dbReference type="EMBL" id="PKV82479.1"/>
    </source>
</evidence>
<dbReference type="InterPro" id="IPR026881">
    <property type="entry name" value="WYL_dom"/>
</dbReference>
<dbReference type="GO" id="GO:0003700">
    <property type="term" value="F:DNA-binding transcription factor activity"/>
    <property type="evidence" value="ECO:0007669"/>
    <property type="project" value="InterPro"/>
</dbReference>
<dbReference type="AlphaFoldDB" id="A0A2N3VLL0"/>
<dbReference type="Gene3D" id="1.10.10.10">
    <property type="entry name" value="Winged helix-like DNA-binding domain superfamily/Winged helix DNA-binding domain"/>
    <property type="match status" value="1"/>
</dbReference>
<dbReference type="InterPro" id="IPR036388">
    <property type="entry name" value="WH-like_DNA-bd_sf"/>
</dbReference>
<dbReference type="InterPro" id="IPR001034">
    <property type="entry name" value="DeoR_HTH"/>
</dbReference>
<comment type="caution">
    <text evidence="5">The sequence shown here is derived from an EMBL/GenBank/DDBJ whole genome shotgun (WGS) entry which is preliminary data.</text>
</comment>
<evidence type="ECO:0000256" key="2">
    <source>
        <dbReference type="ARBA" id="ARBA00023125"/>
    </source>
</evidence>
<dbReference type="Proteomes" id="UP000233766">
    <property type="component" value="Unassembled WGS sequence"/>
</dbReference>
<evidence type="ECO:0000256" key="3">
    <source>
        <dbReference type="ARBA" id="ARBA00023163"/>
    </source>
</evidence>
<evidence type="ECO:0000259" key="4">
    <source>
        <dbReference type="PROSITE" id="PS51000"/>
    </source>
</evidence>
<protein>
    <submittedName>
        <fullName evidence="5">Putative DNA-binding transcriptional regulator YafY</fullName>
    </submittedName>
</protein>
<dbReference type="PROSITE" id="PS00894">
    <property type="entry name" value="HTH_DEOR_1"/>
    <property type="match status" value="1"/>
</dbReference>
<dbReference type="InterPro" id="IPR013196">
    <property type="entry name" value="HTH_11"/>
</dbReference>
<dbReference type="PROSITE" id="PS52050">
    <property type="entry name" value="WYL"/>
    <property type="match status" value="1"/>
</dbReference>
<evidence type="ECO:0000313" key="6">
    <source>
        <dbReference type="Proteomes" id="UP000233766"/>
    </source>
</evidence>
<organism evidence="5 6">
    <name type="scientific">Nocardia fluminea</name>
    <dbReference type="NCBI Taxonomy" id="134984"/>
    <lineage>
        <taxon>Bacteria</taxon>
        <taxon>Bacillati</taxon>
        <taxon>Actinomycetota</taxon>
        <taxon>Actinomycetes</taxon>
        <taxon>Mycobacteriales</taxon>
        <taxon>Nocardiaceae</taxon>
        <taxon>Nocardia</taxon>
    </lineage>
</organism>
<accession>A0A2N3VLL0</accession>
<dbReference type="Pfam" id="PF08279">
    <property type="entry name" value="HTH_11"/>
    <property type="match status" value="1"/>
</dbReference>
<keyword evidence="2 5" id="KW-0238">DNA-binding</keyword>
<reference evidence="5 6" key="1">
    <citation type="submission" date="2017-12" db="EMBL/GenBank/DDBJ databases">
        <title>Sequencing the genomes of 1000 Actinobacteria strains.</title>
        <authorList>
            <person name="Klenk H.-P."/>
        </authorList>
    </citation>
    <scope>NUCLEOTIDE SEQUENCE [LARGE SCALE GENOMIC DNA]</scope>
    <source>
        <strain evidence="5 6">DSM 44489</strain>
    </source>
</reference>
<dbReference type="PANTHER" id="PTHR34580:SF3">
    <property type="entry name" value="PROTEIN PAFB"/>
    <property type="match status" value="1"/>
</dbReference>
<evidence type="ECO:0000256" key="1">
    <source>
        <dbReference type="ARBA" id="ARBA00023015"/>
    </source>
</evidence>
<name>A0A2N3VLL0_9NOCA</name>
<proteinExistence type="predicted"/>
<dbReference type="PROSITE" id="PS51000">
    <property type="entry name" value="HTH_DEOR_2"/>
    <property type="match status" value="1"/>
</dbReference>
<dbReference type="Pfam" id="PF13280">
    <property type="entry name" value="WYL"/>
    <property type="match status" value="1"/>
</dbReference>
<sequence>MSETSARLLRLLSLLQTHRVWSGAELATKLHVTARTVRRDVERLRGLGYPVHAMQGSAGYRLGAGASMPPLLLDDEEAVAVAVGLRTTSGGTVTGIEDASLRALAKLEQVLPSRLRHRLTTLQQSMVRVAAEAPRVAPEILLTIAEACRRHERLRFDYTDHAGATSRRDVEPDSLVNVSRHWYLVGWDVDRADWRSFRIDRLEPRVPTGPRFTPRPLPDGDAATYLSRRLSVASWPWRTVITLHGSATELADRVWPGMGVLEAVDDVSCLLHLGADSPASLAWMITALDVGFTVTDPPELVAALRTVSERCRDAIVVAPDAVVHRVPPSR</sequence>
<gene>
    <name evidence="5" type="ORF">ATK86_6969</name>
</gene>
<dbReference type="Pfam" id="PF25583">
    <property type="entry name" value="WCX"/>
    <property type="match status" value="1"/>
</dbReference>
<feature type="domain" description="HTH deoR-type" evidence="4">
    <location>
        <begin position="4"/>
        <end position="59"/>
    </location>
</feature>
<dbReference type="EMBL" id="PJMW01000002">
    <property type="protein sequence ID" value="PKV82479.1"/>
    <property type="molecule type" value="Genomic_DNA"/>
</dbReference>
<dbReference type="PIRSF" id="PIRSF016838">
    <property type="entry name" value="PafC"/>
    <property type="match status" value="1"/>
</dbReference>
<dbReference type="InterPro" id="IPR057727">
    <property type="entry name" value="WCX_dom"/>
</dbReference>
<dbReference type="OrthoDB" id="8555652at2"/>
<dbReference type="InterPro" id="IPR036390">
    <property type="entry name" value="WH_DNA-bd_sf"/>
</dbReference>